<dbReference type="InterPro" id="IPR006016">
    <property type="entry name" value="UspA"/>
</dbReference>
<name>A0AAE1N217_9FABA</name>
<dbReference type="Pfam" id="PF00582">
    <property type="entry name" value="Usp"/>
    <property type="match status" value="1"/>
</dbReference>
<keyword evidence="3" id="KW-1185">Reference proteome</keyword>
<gene>
    <name evidence="2" type="ORF">QN277_013223</name>
</gene>
<sequence>MMEPRGGDQVWRGMKMKAMVAVDESEGSFYALKWALDNLFAPMADVGPPAVDPGPSGNEGLLFLVHVQPTVNPPVYPVGPGAYTGPAVMDAVKKAQEEISARVVSKALQMCKDKLVRAKSVVMNGDPREVICEAAEKMQVDMLIMGSRGLGTFKRAILGSVSDYCAHHAKTPVLIVKPPMELHRKH</sequence>
<reference evidence="2" key="1">
    <citation type="submission" date="2023-10" db="EMBL/GenBank/DDBJ databases">
        <title>Chromosome-level genome of the transformable northern wattle, Acacia crassicarpa.</title>
        <authorList>
            <person name="Massaro I."/>
            <person name="Sinha N.R."/>
            <person name="Poethig S."/>
            <person name="Leichty A.R."/>
        </authorList>
    </citation>
    <scope>NUCLEOTIDE SEQUENCE</scope>
    <source>
        <strain evidence="2">Acra3RX</strain>
        <tissue evidence="2">Leaf</tissue>
    </source>
</reference>
<comment type="caution">
    <text evidence="2">The sequence shown here is derived from an EMBL/GenBank/DDBJ whole genome shotgun (WGS) entry which is preliminary data.</text>
</comment>
<dbReference type="PANTHER" id="PTHR31964:SF124">
    <property type="entry name" value="ADENINE NUCLEOTIDE ALPHA HYDROLASES-LIKE SUPERFAMILY PROTEIN"/>
    <property type="match status" value="1"/>
</dbReference>
<dbReference type="PANTHER" id="PTHR31964">
    <property type="entry name" value="ADENINE NUCLEOTIDE ALPHA HYDROLASES-LIKE SUPERFAMILY PROTEIN"/>
    <property type="match status" value="1"/>
</dbReference>
<dbReference type="Proteomes" id="UP001293593">
    <property type="component" value="Unassembled WGS sequence"/>
</dbReference>
<evidence type="ECO:0000313" key="3">
    <source>
        <dbReference type="Proteomes" id="UP001293593"/>
    </source>
</evidence>
<dbReference type="SUPFAM" id="SSF52402">
    <property type="entry name" value="Adenine nucleotide alpha hydrolases-like"/>
    <property type="match status" value="1"/>
</dbReference>
<dbReference type="CDD" id="cd23659">
    <property type="entry name" value="USP_At3g01520-like"/>
    <property type="match status" value="1"/>
</dbReference>
<dbReference type="AlphaFoldDB" id="A0AAE1N217"/>
<accession>A0AAE1N217</accession>
<dbReference type="EMBL" id="JAWXYG010000002">
    <property type="protein sequence ID" value="KAK4281768.1"/>
    <property type="molecule type" value="Genomic_DNA"/>
</dbReference>
<dbReference type="Gene3D" id="3.40.50.620">
    <property type="entry name" value="HUPs"/>
    <property type="match status" value="1"/>
</dbReference>
<proteinExistence type="predicted"/>
<feature type="domain" description="UspA" evidence="1">
    <location>
        <begin position="17"/>
        <end position="177"/>
    </location>
</feature>
<dbReference type="InterPro" id="IPR014729">
    <property type="entry name" value="Rossmann-like_a/b/a_fold"/>
</dbReference>
<dbReference type="InterPro" id="IPR006015">
    <property type="entry name" value="Universal_stress_UspA"/>
</dbReference>
<protein>
    <recommendedName>
        <fullName evidence="1">UspA domain-containing protein</fullName>
    </recommendedName>
</protein>
<evidence type="ECO:0000313" key="2">
    <source>
        <dbReference type="EMBL" id="KAK4281768.1"/>
    </source>
</evidence>
<evidence type="ECO:0000259" key="1">
    <source>
        <dbReference type="Pfam" id="PF00582"/>
    </source>
</evidence>
<organism evidence="2 3">
    <name type="scientific">Acacia crassicarpa</name>
    <name type="common">northern wattle</name>
    <dbReference type="NCBI Taxonomy" id="499986"/>
    <lineage>
        <taxon>Eukaryota</taxon>
        <taxon>Viridiplantae</taxon>
        <taxon>Streptophyta</taxon>
        <taxon>Embryophyta</taxon>
        <taxon>Tracheophyta</taxon>
        <taxon>Spermatophyta</taxon>
        <taxon>Magnoliopsida</taxon>
        <taxon>eudicotyledons</taxon>
        <taxon>Gunneridae</taxon>
        <taxon>Pentapetalae</taxon>
        <taxon>rosids</taxon>
        <taxon>fabids</taxon>
        <taxon>Fabales</taxon>
        <taxon>Fabaceae</taxon>
        <taxon>Caesalpinioideae</taxon>
        <taxon>mimosoid clade</taxon>
        <taxon>Acacieae</taxon>
        <taxon>Acacia</taxon>
    </lineage>
</organism>
<dbReference type="PRINTS" id="PR01438">
    <property type="entry name" value="UNVRSLSTRESS"/>
</dbReference>